<dbReference type="Gene3D" id="3.40.50.2000">
    <property type="entry name" value="Glycogen Phosphorylase B"/>
    <property type="match status" value="2"/>
</dbReference>
<name>A0ABT1JN64_ACTCY</name>
<evidence type="ECO:0000256" key="1">
    <source>
        <dbReference type="ARBA" id="ARBA00022676"/>
    </source>
</evidence>
<dbReference type="Proteomes" id="UP000791080">
    <property type="component" value="Unassembled WGS sequence"/>
</dbReference>
<reference evidence="5 6" key="2">
    <citation type="submission" date="2022-06" db="EMBL/GenBank/DDBJ databases">
        <title>Genomic Encyclopedia of Type Strains, Phase I: the one thousand microbial genomes (KMG-I) project.</title>
        <authorList>
            <person name="Kyrpides N."/>
        </authorList>
    </citation>
    <scope>NUCLEOTIDE SEQUENCE [LARGE SCALE GENOMIC DNA]</scope>
    <source>
        <strain evidence="5 6">DSM 43889</strain>
    </source>
</reference>
<feature type="domain" description="Glycosyl transferase family 1" evidence="3">
    <location>
        <begin position="203"/>
        <end position="359"/>
    </location>
</feature>
<sequence>MPLLVVLTEQLLAPVPGGTGRYTRELAAALAGTAPPGWDVAGVVAKHADPDAAVIPGLIGPKSLPYPRRVLSALWERGIPVWPGGDSVHAPTPFAPPSVPRGRGLVVTVHDTVPWTHPETLTRRGAAWHRRMVGRAARRASALVTPTAAVAAELARHLDADRQRSGAGTIGATGPRTHVVGEGVSDALRRPLTDEFQQRVGRKLRLPDRYVLAVGTVEPRKGIDVLIRAMAGARGPDLPLVLVGASGWGGVDPRRLAEEHGLARDRLRVLGRIEDTELSAVLRQATVLAAPSRAEGFGLPVLEAMAVGVPVVHTDVPALVEVAGGAGLVVRRGDPDTLAGALRAVASDSGRAQAMIRAGLRRAEHYDWERAARALWRIHLDAVG</sequence>
<dbReference type="CDD" id="cd03809">
    <property type="entry name" value="GT4_MtfB-like"/>
    <property type="match status" value="1"/>
</dbReference>
<evidence type="ECO:0000313" key="5">
    <source>
        <dbReference type="EMBL" id="MCP2333694.1"/>
    </source>
</evidence>
<gene>
    <name evidence="5" type="ORF">G443_003964</name>
</gene>
<dbReference type="PANTHER" id="PTHR46401:SF2">
    <property type="entry name" value="GLYCOSYLTRANSFERASE WBBK-RELATED"/>
    <property type="match status" value="1"/>
</dbReference>
<dbReference type="RefSeq" id="WP_026419322.1">
    <property type="nucleotide sequence ID" value="NZ_AUBJ02000001.1"/>
</dbReference>
<reference evidence="5 6" key="1">
    <citation type="submission" date="2013-07" db="EMBL/GenBank/DDBJ databases">
        <authorList>
            <consortium name="DOE Joint Genome Institute"/>
            <person name="Reeve W."/>
            <person name="Huntemann M."/>
            <person name="Han J."/>
            <person name="Chen A."/>
            <person name="Kyrpides N."/>
            <person name="Mavromatis K."/>
            <person name="Markowitz V."/>
            <person name="Palaniappan K."/>
            <person name="Ivanova N."/>
            <person name="Schaumberg A."/>
            <person name="Pati A."/>
            <person name="Liolios K."/>
            <person name="Nordberg H.P."/>
            <person name="Cantor M.N."/>
            <person name="Hua S.X."/>
            <person name="Woyke T."/>
        </authorList>
    </citation>
    <scope>NUCLEOTIDE SEQUENCE [LARGE SCALE GENOMIC DNA]</scope>
    <source>
        <strain evidence="5 6">DSM 43889</strain>
    </source>
</reference>
<evidence type="ECO:0000256" key="2">
    <source>
        <dbReference type="ARBA" id="ARBA00022679"/>
    </source>
</evidence>
<dbReference type="PANTHER" id="PTHR46401">
    <property type="entry name" value="GLYCOSYLTRANSFERASE WBBK-RELATED"/>
    <property type="match status" value="1"/>
</dbReference>
<dbReference type="InterPro" id="IPR001296">
    <property type="entry name" value="Glyco_trans_1"/>
</dbReference>
<dbReference type="EMBL" id="AUBJ02000001">
    <property type="protein sequence ID" value="MCP2333694.1"/>
    <property type="molecule type" value="Genomic_DNA"/>
</dbReference>
<dbReference type="SUPFAM" id="SSF53756">
    <property type="entry name" value="UDP-Glycosyltransferase/glycogen phosphorylase"/>
    <property type="match status" value="1"/>
</dbReference>
<evidence type="ECO:0000313" key="6">
    <source>
        <dbReference type="Proteomes" id="UP000791080"/>
    </source>
</evidence>
<dbReference type="InterPro" id="IPR028098">
    <property type="entry name" value="Glyco_trans_4-like_N"/>
</dbReference>
<organism evidence="5 6">
    <name type="scientific">Actinoalloteichus caeruleus DSM 43889</name>
    <dbReference type="NCBI Taxonomy" id="1120930"/>
    <lineage>
        <taxon>Bacteria</taxon>
        <taxon>Bacillati</taxon>
        <taxon>Actinomycetota</taxon>
        <taxon>Actinomycetes</taxon>
        <taxon>Pseudonocardiales</taxon>
        <taxon>Pseudonocardiaceae</taxon>
        <taxon>Actinoalloteichus</taxon>
        <taxon>Actinoalloteichus cyanogriseus</taxon>
    </lineage>
</organism>
<dbReference type="Pfam" id="PF13439">
    <property type="entry name" value="Glyco_transf_4"/>
    <property type="match status" value="1"/>
</dbReference>
<dbReference type="Pfam" id="PF00534">
    <property type="entry name" value="Glycos_transf_1"/>
    <property type="match status" value="1"/>
</dbReference>
<comment type="caution">
    <text evidence="5">The sequence shown here is derived from an EMBL/GenBank/DDBJ whole genome shotgun (WGS) entry which is preliminary data.</text>
</comment>
<keyword evidence="1" id="KW-0328">Glycosyltransferase</keyword>
<proteinExistence type="predicted"/>
<accession>A0ABT1JN64</accession>
<evidence type="ECO:0000259" key="3">
    <source>
        <dbReference type="Pfam" id="PF00534"/>
    </source>
</evidence>
<keyword evidence="6" id="KW-1185">Reference proteome</keyword>
<keyword evidence="2" id="KW-0808">Transferase</keyword>
<feature type="domain" description="Glycosyltransferase subfamily 4-like N-terminal" evidence="4">
    <location>
        <begin position="16"/>
        <end position="163"/>
    </location>
</feature>
<evidence type="ECO:0000259" key="4">
    <source>
        <dbReference type="Pfam" id="PF13439"/>
    </source>
</evidence>
<protein>
    <submittedName>
        <fullName evidence="5">Glycosyltransferase involved in cell wall bisynthesis</fullName>
    </submittedName>
</protein>